<dbReference type="NCBIfam" id="TIGR02970">
    <property type="entry name" value="succ_dehyd_cytB"/>
    <property type="match status" value="1"/>
</dbReference>
<reference evidence="14" key="1">
    <citation type="submission" date="2022-10" db="EMBL/GenBank/DDBJ databases">
        <title>Hoeflea sp. G2-23, isolated from marine algae.</title>
        <authorList>
            <person name="Kristyanto S."/>
            <person name="Kim J.M."/>
            <person name="Jeon C.O."/>
        </authorList>
    </citation>
    <scope>NUCLEOTIDE SEQUENCE</scope>
    <source>
        <strain evidence="14">G2-23</strain>
    </source>
</reference>
<keyword evidence="6" id="KW-0349">Heme</keyword>
<feature type="transmembrane region" description="Helical" evidence="13">
    <location>
        <begin position="92"/>
        <end position="110"/>
    </location>
</feature>
<organism evidence="14 15">
    <name type="scientific">Hoeflea algicola</name>
    <dbReference type="NCBI Taxonomy" id="2983763"/>
    <lineage>
        <taxon>Bacteria</taxon>
        <taxon>Pseudomonadati</taxon>
        <taxon>Pseudomonadota</taxon>
        <taxon>Alphaproteobacteria</taxon>
        <taxon>Hyphomicrobiales</taxon>
        <taxon>Rhizobiaceae</taxon>
        <taxon>Hoeflea</taxon>
    </lineage>
</organism>
<dbReference type="InterPro" id="IPR039023">
    <property type="entry name" value="SdhC_prok"/>
</dbReference>
<comment type="subcellular location">
    <subcellularLocation>
        <location evidence="3">Membrane</location>
    </subcellularLocation>
</comment>
<dbReference type="PANTHER" id="PTHR41910:SF1">
    <property type="entry name" value="SUCCINATE DEHYDROGENASE HYDROPHOBIC MEMBRANE ANCHOR SUBUNIT"/>
    <property type="match status" value="1"/>
</dbReference>
<evidence type="ECO:0000256" key="4">
    <source>
        <dbReference type="ARBA" id="ARBA00007244"/>
    </source>
</evidence>
<evidence type="ECO:0000256" key="5">
    <source>
        <dbReference type="ARBA" id="ARBA00020076"/>
    </source>
</evidence>
<evidence type="ECO:0000256" key="13">
    <source>
        <dbReference type="SAM" id="Phobius"/>
    </source>
</evidence>
<proteinExistence type="inferred from homology"/>
<evidence type="ECO:0000256" key="10">
    <source>
        <dbReference type="ARBA" id="ARBA00023004"/>
    </source>
</evidence>
<comment type="function">
    <text evidence="2">Membrane-anchoring subunit of succinate dehydrogenase (SDH).</text>
</comment>
<dbReference type="PIRSF" id="PIRSF000178">
    <property type="entry name" value="SDH_cyt_b560"/>
    <property type="match status" value="1"/>
</dbReference>
<keyword evidence="8" id="KW-0479">Metal-binding</keyword>
<evidence type="ECO:0000313" key="15">
    <source>
        <dbReference type="Proteomes" id="UP001073227"/>
    </source>
</evidence>
<dbReference type="RefSeq" id="WP_267652499.1">
    <property type="nucleotide sequence ID" value="NZ_JAOVZR010000001.1"/>
</dbReference>
<comment type="subunit">
    <text evidence="12">Part of an enzyme complex containing four subunits: a flavoprotein, an iron-sulfur protein, plus two membrane-anchoring proteins, SdhC and SdhD. The complex can form homotrimers.</text>
</comment>
<keyword evidence="11 13" id="KW-0472">Membrane</keyword>
<dbReference type="Pfam" id="PF01127">
    <property type="entry name" value="Sdh_cyt"/>
    <property type="match status" value="1"/>
</dbReference>
<dbReference type="Proteomes" id="UP001073227">
    <property type="component" value="Unassembled WGS sequence"/>
</dbReference>
<keyword evidence="7 13" id="KW-0812">Transmembrane</keyword>
<gene>
    <name evidence="14" type="primary">sdhC</name>
    <name evidence="14" type="ORF">OEG84_03795</name>
</gene>
<dbReference type="InterPro" id="IPR000701">
    <property type="entry name" value="SuccDH_FuR_B_TM-su"/>
</dbReference>
<feature type="transmembrane region" description="Helical" evidence="13">
    <location>
        <begin position="59"/>
        <end position="80"/>
    </location>
</feature>
<evidence type="ECO:0000256" key="11">
    <source>
        <dbReference type="ARBA" id="ARBA00023136"/>
    </source>
</evidence>
<name>A0ABT3Z535_9HYPH</name>
<dbReference type="SUPFAM" id="SSF81343">
    <property type="entry name" value="Fumarate reductase respiratory complex transmembrane subunits"/>
    <property type="match status" value="1"/>
</dbReference>
<evidence type="ECO:0000256" key="8">
    <source>
        <dbReference type="ARBA" id="ARBA00022723"/>
    </source>
</evidence>
<dbReference type="EMBL" id="JAOVZR010000001">
    <property type="protein sequence ID" value="MCY0146860.1"/>
    <property type="molecule type" value="Genomic_DNA"/>
</dbReference>
<evidence type="ECO:0000256" key="9">
    <source>
        <dbReference type="ARBA" id="ARBA00022989"/>
    </source>
</evidence>
<evidence type="ECO:0000256" key="7">
    <source>
        <dbReference type="ARBA" id="ARBA00022692"/>
    </source>
</evidence>
<evidence type="ECO:0000256" key="12">
    <source>
        <dbReference type="ARBA" id="ARBA00025912"/>
    </source>
</evidence>
<feature type="transmembrane region" description="Helical" evidence="13">
    <location>
        <begin position="21"/>
        <end position="39"/>
    </location>
</feature>
<keyword evidence="9 13" id="KW-1133">Transmembrane helix</keyword>
<evidence type="ECO:0000256" key="6">
    <source>
        <dbReference type="ARBA" id="ARBA00022617"/>
    </source>
</evidence>
<comment type="caution">
    <text evidence="14">The sequence shown here is derived from an EMBL/GenBank/DDBJ whole genome shotgun (WGS) entry which is preliminary data.</text>
</comment>
<protein>
    <recommendedName>
        <fullName evidence="5">Succinate dehydrogenase cytochrome b556 subunit</fullName>
    </recommendedName>
</protein>
<accession>A0ABT3Z535</accession>
<keyword evidence="10" id="KW-0408">Iron</keyword>
<dbReference type="PANTHER" id="PTHR41910">
    <property type="entry name" value="SUCCINATE DEHYDROGENASE 2 MEMBRANE SUBUNIT SDHC"/>
    <property type="match status" value="1"/>
</dbReference>
<evidence type="ECO:0000256" key="1">
    <source>
        <dbReference type="ARBA" id="ARBA00001971"/>
    </source>
</evidence>
<comment type="cofactor">
    <cofactor evidence="1">
        <name>heme</name>
        <dbReference type="ChEBI" id="CHEBI:30413"/>
    </cofactor>
</comment>
<dbReference type="InterPro" id="IPR014314">
    <property type="entry name" value="Succ_DH_cytb556"/>
</dbReference>
<evidence type="ECO:0000256" key="3">
    <source>
        <dbReference type="ARBA" id="ARBA00004370"/>
    </source>
</evidence>
<evidence type="ECO:0000256" key="2">
    <source>
        <dbReference type="ARBA" id="ARBA00004050"/>
    </source>
</evidence>
<keyword evidence="15" id="KW-1185">Reference proteome</keyword>
<sequence length="113" mass="12540">MIKPHRSHPLWIAYLLHRLSGLGLALFLPAHFYLLAMALNQPQTFDELLRFADNPLVKLAEFGLVFLLAVHVFGGLRLLALEFLPWSPRQKTMAASAVAAAFLVAGAFFLQAV</sequence>
<dbReference type="InterPro" id="IPR034804">
    <property type="entry name" value="SQR/QFR_C/D"/>
</dbReference>
<dbReference type="Gene3D" id="1.20.1300.10">
    <property type="entry name" value="Fumarate reductase/succinate dehydrogenase, transmembrane subunit"/>
    <property type="match status" value="1"/>
</dbReference>
<evidence type="ECO:0000313" key="14">
    <source>
        <dbReference type="EMBL" id="MCY0146860.1"/>
    </source>
</evidence>
<comment type="similarity">
    <text evidence="4">Belongs to the cytochrome b560 family.</text>
</comment>